<dbReference type="Proteomes" id="UP001207930">
    <property type="component" value="Unassembled WGS sequence"/>
</dbReference>
<evidence type="ECO:0000313" key="1">
    <source>
        <dbReference type="EMBL" id="MCW1883991.1"/>
    </source>
</evidence>
<name>A0ABT3FK92_9BACT</name>
<organism evidence="1 2">
    <name type="scientific">Luteolibacter flavescens</name>
    <dbReference type="NCBI Taxonomy" id="1859460"/>
    <lineage>
        <taxon>Bacteria</taxon>
        <taxon>Pseudomonadati</taxon>
        <taxon>Verrucomicrobiota</taxon>
        <taxon>Verrucomicrobiia</taxon>
        <taxon>Verrucomicrobiales</taxon>
        <taxon>Verrucomicrobiaceae</taxon>
        <taxon>Luteolibacter</taxon>
    </lineage>
</organism>
<protein>
    <submittedName>
        <fullName evidence="1">Uncharacterized protein</fullName>
    </submittedName>
</protein>
<keyword evidence="2" id="KW-1185">Reference proteome</keyword>
<proteinExistence type="predicted"/>
<comment type="caution">
    <text evidence="1">The sequence shown here is derived from an EMBL/GenBank/DDBJ whole genome shotgun (WGS) entry which is preliminary data.</text>
</comment>
<dbReference type="EMBL" id="JAPDDS010000002">
    <property type="protein sequence ID" value="MCW1883991.1"/>
    <property type="molecule type" value="Genomic_DNA"/>
</dbReference>
<gene>
    <name evidence="1" type="ORF">OKA04_04575</name>
</gene>
<evidence type="ECO:0000313" key="2">
    <source>
        <dbReference type="Proteomes" id="UP001207930"/>
    </source>
</evidence>
<dbReference type="RefSeq" id="WP_264499950.1">
    <property type="nucleotide sequence ID" value="NZ_JAPDDS010000002.1"/>
</dbReference>
<reference evidence="1 2" key="1">
    <citation type="submission" date="2022-10" db="EMBL/GenBank/DDBJ databases">
        <title>Luteolibacter flavescens strain MCCC 1K03193, whole genome shotgun sequencing project.</title>
        <authorList>
            <person name="Zhao G."/>
            <person name="Shen L."/>
        </authorList>
    </citation>
    <scope>NUCLEOTIDE SEQUENCE [LARGE SCALE GENOMIC DNA]</scope>
    <source>
        <strain evidence="1 2">MCCC 1K03193</strain>
    </source>
</reference>
<accession>A0ABT3FK92</accession>
<sequence>MKRLSLAAREELSGYLTTLDQAATNRFVGWICGLVENQPGKTVAAIVTEFREQQAHRVLAAADLLPGNATPEQRAAKQAIRAAKIAAAH</sequence>